<dbReference type="EC" id="2.8.2.-" evidence="3"/>
<evidence type="ECO:0000256" key="3">
    <source>
        <dbReference type="RuleBase" id="RU361155"/>
    </source>
</evidence>
<dbReference type="PaxDb" id="8364-ENSXETP00000061703"/>
<reference evidence="5 6" key="2">
    <citation type="journal article" date="2010" name="Science">
        <title>The genome of the Western clawed frog Xenopus tropicalis.</title>
        <authorList>
            <person name="Hellsten U."/>
            <person name="Harland R.M."/>
            <person name="Gilchrist M.J."/>
            <person name="Hendrix D."/>
            <person name="Jurka J."/>
            <person name="Kapitonov V."/>
            <person name="Ovcharenko I."/>
            <person name="Putnam N.H."/>
            <person name="Shu S."/>
            <person name="Taher L."/>
            <person name="Blitz I.L."/>
            <person name="Blumberg B."/>
            <person name="Dichmann D.S."/>
            <person name="Dubchak I."/>
            <person name="Amaya E."/>
            <person name="Detter J.C."/>
            <person name="Fletcher R."/>
            <person name="Gerhard D.S."/>
            <person name="Goodstein D."/>
            <person name="Graves T."/>
            <person name="Grigoriev I.V."/>
            <person name="Grimwood J."/>
            <person name="Kawashima T."/>
            <person name="Lindquist E."/>
            <person name="Lucas S.M."/>
            <person name="Mead P.E."/>
            <person name="Mitros T."/>
            <person name="Ogino H."/>
            <person name="Ohta Y."/>
            <person name="Poliakov A.V."/>
            <person name="Pollet N."/>
            <person name="Robert J."/>
            <person name="Salamov A."/>
            <person name="Sater A.K."/>
            <person name="Schmutz J."/>
            <person name="Terry A."/>
            <person name="Vize P.D."/>
            <person name="Warren W.C."/>
            <person name="Wells D."/>
            <person name="Wills A."/>
            <person name="Wilson R.K."/>
            <person name="Zimmerman L.B."/>
            <person name="Zorn A.M."/>
            <person name="Grainger R."/>
            <person name="Grammer T."/>
            <person name="Khokha M.K."/>
            <person name="Richardson P.M."/>
            <person name="Rokhsar D.S."/>
        </authorList>
    </citation>
    <scope>NUCLEOTIDE SEQUENCE [LARGE SCALE GENOMIC DNA]</scope>
    <source>
        <strain evidence="5 6">Nigerian</strain>
    </source>
</reference>
<sequence length="286" mass="32939">MSAQSDLIHIFNGVPFTTKSSATLLRSLNNFQARDDDLLLVSYPKSGTHWLAEILRQLYNTKAPNKVSITSPIEFGDVGKLEELKSIAGRRIIPTHLSYDMIPSDFKDRKCKAIYIIRNPKDTAVSLFHYYKDNPNLPTIESWHAFYNMFLNGQVVCGSWFEHILGWEEHRNEMSTLFLYYEAMKKDLPKSVRKISSFLGINLSDNEISEICKKTSFGEMKTNVERENSDPNSMVCALTTNKKLIFRKGTVGDWKQYFTPKQNRLLDEEYKAKMDSSCLAKSIVYE</sequence>
<proteinExistence type="inferred from homology"/>
<dbReference type="GO" id="GO:0008146">
    <property type="term" value="F:sulfotransferase activity"/>
    <property type="evidence" value="ECO:0007669"/>
    <property type="project" value="InterPro"/>
</dbReference>
<dbReference type="EMBL" id="KV461236">
    <property type="protein sequence ID" value="OCA14733.1"/>
    <property type="molecule type" value="Genomic_DNA"/>
</dbReference>
<dbReference type="Gene3D" id="3.40.50.300">
    <property type="entry name" value="P-loop containing nucleotide triphosphate hydrolases"/>
    <property type="match status" value="1"/>
</dbReference>
<dbReference type="SUPFAM" id="SSF52540">
    <property type="entry name" value="P-loop containing nucleoside triphosphate hydrolases"/>
    <property type="match status" value="1"/>
</dbReference>
<protein>
    <recommendedName>
        <fullName evidence="3">Sulfotransferase</fullName>
        <ecNumber evidence="3">2.8.2.-</ecNumber>
    </recommendedName>
</protein>
<name>A0A1B8XVR1_XENTR</name>
<dbReference type="InterPro" id="IPR000863">
    <property type="entry name" value="Sulfotransferase_dom"/>
</dbReference>
<dbReference type="Ensembl" id="ENSXETT00000100567">
    <property type="protein sequence ID" value="ENSXETP00000087427"/>
    <property type="gene ID" value="ENSXETG00000036121"/>
</dbReference>
<evidence type="ECO:0000313" key="7">
    <source>
        <dbReference type="Ensembl" id="ENSXETP00000107485"/>
    </source>
</evidence>
<evidence type="ECO:0000256" key="2">
    <source>
        <dbReference type="ARBA" id="ARBA00022679"/>
    </source>
</evidence>
<evidence type="ECO:0000313" key="5">
    <source>
        <dbReference type="EMBL" id="OCA14733.1"/>
    </source>
</evidence>
<reference evidence="7" key="4">
    <citation type="submission" date="2021-03" db="UniProtKB">
        <authorList>
            <consortium name="Ensembl"/>
        </authorList>
    </citation>
    <scope>IDENTIFICATION</scope>
</reference>
<gene>
    <name evidence="5" type="ORF">XENTR_v90025972mg</name>
</gene>
<comment type="similarity">
    <text evidence="1 3">Belongs to the sulfotransferase 1 family.</text>
</comment>
<keyword evidence="2 3" id="KW-0808">Transferase</keyword>
<dbReference type="InParanoid" id="A0A1B8XVR1"/>
<evidence type="ECO:0000313" key="6">
    <source>
        <dbReference type="Ensembl" id="ENSXETP00000087427"/>
    </source>
</evidence>
<dbReference type="InterPro" id="IPR027417">
    <property type="entry name" value="P-loop_NTPase"/>
</dbReference>
<reference evidence="5" key="1">
    <citation type="submission" date="2009-11" db="EMBL/GenBank/DDBJ databases">
        <authorList>
            <consortium name="US DOE Joint Genome Institute (JGI-PGF)"/>
            <person name="Ottilar R."/>
            <person name="Schmutz J."/>
            <person name="Salamov A."/>
            <person name="Cheng J.F."/>
            <person name="Lucas S."/>
            <person name="Pitluck S."/>
            <person name="Gundlach H."/>
            <person name="Guo Y."/>
            <person name="Haberer G."/>
            <person name="Nasrallah J."/>
            <person name="Mayer K.F.X."/>
            <person name="van de Peer Y."/>
            <person name="Weigel D."/>
            <person name="Grigoriev I.V."/>
        </authorList>
    </citation>
    <scope>NUCLEOTIDE SEQUENCE</scope>
    <source>
        <strain evidence="5">Nigerian</strain>
    </source>
</reference>
<dbReference type="GeneTree" id="ENSGT00940000163137"/>
<organism evidence="5">
    <name type="scientific">Xenopus tropicalis</name>
    <name type="common">Western clawed frog</name>
    <name type="synonym">Silurana tropicalis</name>
    <dbReference type="NCBI Taxonomy" id="8364"/>
    <lineage>
        <taxon>Eukaryota</taxon>
        <taxon>Metazoa</taxon>
        <taxon>Chordata</taxon>
        <taxon>Craniata</taxon>
        <taxon>Vertebrata</taxon>
        <taxon>Euteleostomi</taxon>
        <taxon>Amphibia</taxon>
        <taxon>Batrachia</taxon>
        <taxon>Anura</taxon>
        <taxon>Pipoidea</taxon>
        <taxon>Pipidae</taxon>
        <taxon>Xenopodinae</taxon>
        <taxon>Xenopus</taxon>
        <taxon>Silurana</taxon>
    </lineage>
</organism>
<dbReference type="Ensembl" id="ENSXETT00000122913">
    <property type="protein sequence ID" value="ENSXETP00000107485"/>
    <property type="gene ID" value="ENSXETG00000036121"/>
</dbReference>
<evidence type="ECO:0000256" key="1">
    <source>
        <dbReference type="ARBA" id="ARBA00005771"/>
    </source>
</evidence>
<dbReference type="PANTHER" id="PTHR11783">
    <property type="entry name" value="SULFOTRANSFERASE SULT"/>
    <property type="match status" value="1"/>
</dbReference>
<dbReference type="Pfam" id="PF00685">
    <property type="entry name" value="Sulfotransfer_1"/>
    <property type="match status" value="1"/>
</dbReference>
<dbReference type="eggNOG" id="KOG1584">
    <property type="taxonomic scope" value="Eukaryota"/>
</dbReference>
<reference evidence="5" key="3">
    <citation type="submission" date="2016-05" db="EMBL/GenBank/DDBJ databases">
        <title>WGS assembly of Xenopus tropicalis.</title>
        <authorList>
            <person name="Sessions A."/>
            <person name="Jenkins J."/>
            <person name="Mitros T."/>
            <person name="Lyons J.T."/>
            <person name="Dichmann D.S."/>
            <person name="Robert J."/>
            <person name="Harland R.M."/>
            <person name="Rokhsar D.S."/>
        </authorList>
    </citation>
    <scope>NUCLEOTIDE SEQUENCE</scope>
    <source>
        <strain evidence="5">Nigerian</strain>
    </source>
</reference>
<feature type="domain" description="Sulfotransferase" evidence="4">
    <location>
        <begin position="35"/>
        <end position="276"/>
    </location>
</feature>
<evidence type="ECO:0000259" key="4">
    <source>
        <dbReference type="Pfam" id="PF00685"/>
    </source>
</evidence>
<accession>A0A1B8XVR1</accession>
<dbReference type="Bgee" id="ENSXETG00000036121">
    <property type="expression patterns" value="Expressed in liver and 5 other cell types or tissues"/>
</dbReference>
<dbReference type="AlphaFoldDB" id="A0A1B8XVR1"/>